<keyword evidence="2" id="KW-1185">Reference proteome</keyword>
<dbReference type="Proteomes" id="UP000827976">
    <property type="component" value="Chromosome 8"/>
</dbReference>
<name>A0ACB7VNH2_DIOAL</name>
<organism evidence="1 2">
    <name type="scientific">Dioscorea alata</name>
    <name type="common">Purple yam</name>
    <dbReference type="NCBI Taxonomy" id="55571"/>
    <lineage>
        <taxon>Eukaryota</taxon>
        <taxon>Viridiplantae</taxon>
        <taxon>Streptophyta</taxon>
        <taxon>Embryophyta</taxon>
        <taxon>Tracheophyta</taxon>
        <taxon>Spermatophyta</taxon>
        <taxon>Magnoliopsida</taxon>
        <taxon>Liliopsida</taxon>
        <taxon>Dioscoreales</taxon>
        <taxon>Dioscoreaceae</taxon>
        <taxon>Dioscorea</taxon>
    </lineage>
</organism>
<accession>A0ACB7VNH2</accession>
<sequence>MKRKEQQSALRRRKKAKTGSSEKNDEDKISSLPDELLSYILSKLPTADAMKTSVLSTRWKYMWTTVTNLEFDFGQFPKFKGRNSAFTQFVNQALIIHDGLDIQRFHLQLDAYRSRLPYVSHWISFAVRRFVQELELCIPKSTSDTLPDLLFTCESLRLLKLDLPGNVLKLPTSVTLINLQTLHLGSMSFRDDNVIWELISSCPKLENLCMNNCSMYRVKILNICSSELQNLSLIGCHILSSSEVNISAPKLKSFRYSCPVVRKFSLEHLCTLTKADIDLHGSLYFLKRNKEHANRAIKILDRLSNVRTLTLSSRCIEVFFRLSLSKGLHNEQAVLYIVPSLLHVENAS</sequence>
<evidence type="ECO:0000313" key="2">
    <source>
        <dbReference type="Proteomes" id="UP000827976"/>
    </source>
</evidence>
<proteinExistence type="predicted"/>
<comment type="caution">
    <text evidence="1">The sequence shown here is derived from an EMBL/GenBank/DDBJ whole genome shotgun (WGS) entry which is preliminary data.</text>
</comment>
<gene>
    <name evidence="1" type="ORF">IHE45_08G150200</name>
</gene>
<evidence type="ECO:0000313" key="1">
    <source>
        <dbReference type="EMBL" id="KAH7675656.1"/>
    </source>
</evidence>
<protein>
    <submittedName>
        <fullName evidence="1">RNI-like protein</fullName>
    </submittedName>
</protein>
<reference evidence="2" key="1">
    <citation type="journal article" date="2022" name="Nat. Commun.">
        <title>Chromosome evolution and the genetic basis of agronomically important traits in greater yam.</title>
        <authorList>
            <person name="Bredeson J.V."/>
            <person name="Lyons J.B."/>
            <person name="Oniyinde I.O."/>
            <person name="Okereke N.R."/>
            <person name="Kolade O."/>
            <person name="Nnabue I."/>
            <person name="Nwadili C.O."/>
            <person name="Hribova E."/>
            <person name="Parker M."/>
            <person name="Nwogha J."/>
            <person name="Shu S."/>
            <person name="Carlson J."/>
            <person name="Kariba R."/>
            <person name="Muthemba S."/>
            <person name="Knop K."/>
            <person name="Barton G.J."/>
            <person name="Sherwood A.V."/>
            <person name="Lopez-Montes A."/>
            <person name="Asiedu R."/>
            <person name="Jamnadass R."/>
            <person name="Muchugi A."/>
            <person name="Goodstein D."/>
            <person name="Egesi C.N."/>
            <person name="Featherston J."/>
            <person name="Asfaw A."/>
            <person name="Simpson G.G."/>
            <person name="Dolezel J."/>
            <person name="Hendre P.S."/>
            <person name="Van Deynze A."/>
            <person name="Kumar P.L."/>
            <person name="Obidiegwu J.E."/>
            <person name="Bhattacharjee R."/>
            <person name="Rokhsar D.S."/>
        </authorList>
    </citation>
    <scope>NUCLEOTIDE SEQUENCE [LARGE SCALE GENOMIC DNA]</scope>
    <source>
        <strain evidence="2">cv. TDa95/00328</strain>
    </source>
</reference>
<dbReference type="EMBL" id="CM037018">
    <property type="protein sequence ID" value="KAH7675656.1"/>
    <property type="molecule type" value="Genomic_DNA"/>
</dbReference>